<dbReference type="Gene3D" id="3.10.180.10">
    <property type="entry name" value="2,3-Dihydroxybiphenyl 1,2-Dioxygenase, domain 1"/>
    <property type="match status" value="1"/>
</dbReference>
<sequence length="129" mass="13488">MTVSRIEVGLVSTDETLVNFFATVFDLERLPVITSSSGVVHPLQASGVTIKIMVPLRPPTVAEPPAVFIGATGIRYLTMHVTDLGTITDRVLAGGGHLLTGPIDLGSGVRLAVFRDPDGNALEVVEGAP</sequence>
<dbReference type="Pfam" id="PF00903">
    <property type="entry name" value="Glyoxalase"/>
    <property type="match status" value="1"/>
</dbReference>
<keyword evidence="3" id="KW-1185">Reference proteome</keyword>
<dbReference type="EMBL" id="MBLM01000138">
    <property type="protein sequence ID" value="OHV32560.1"/>
    <property type="molecule type" value="Genomic_DNA"/>
</dbReference>
<reference evidence="3" key="1">
    <citation type="submission" date="2016-07" db="EMBL/GenBank/DDBJ databases">
        <title>Sequence Frankia sp. strain CcI1.17.</title>
        <authorList>
            <person name="Ghodhbane-Gtari F."/>
            <person name="Swanson E."/>
            <person name="Gueddou A."/>
            <person name="Morris K."/>
            <person name="Hezbri K."/>
            <person name="Ktari A."/>
            <person name="Nouioui I."/>
            <person name="Abebe-Akele F."/>
            <person name="Simpson S."/>
            <person name="Thomas K."/>
            <person name="Gtari M."/>
            <person name="Tisa L.S."/>
            <person name="Hurst S."/>
        </authorList>
    </citation>
    <scope>NUCLEOTIDE SEQUENCE [LARGE SCALE GENOMIC DNA]</scope>
    <source>
        <strain evidence="3">Cc1.17</strain>
    </source>
</reference>
<comment type="caution">
    <text evidence="2">The sequence shown here is derived from an EMBL/GenBank/DDBJ whole genome shotgun (WGS) entry which is preliminary data.</text>
</comment>
<name>A0A1S1QEZ5_9ACTN</name>
<evidence type="ECO:0000313" key="3">
    <source>
        <dbReference type="Proteomes" id="UP000179627"/>
    </source>
</evidence>
<dbReference type="InterPro" id="IPR004360">
    <property type="entry name" value="Glyas_Fos-R_dOase_dom"/>
</dbReference>
<feature type="domain" description="VOC" evidence="1">
    <location>
        <begin position="2"/>
        <end position="127"/>
    </location>
</feature>
<evidence type="ECO:0000259" key="1">
    <source>
        <dbReference type="PROSITE" id="PS51819"/>
    </source>
</evidence>
<dbReference type="PROSITE" id="PS51819">
    <property type="entry name" value="VOC"/>
    <property type="match status" value="1"/>
</dbReference>
<dbReference type="AlphaFoldDB" id="A0A1S1QEZ5"/>
<dbReference type="InterPro" id="IPR029068">
    <property type="entry name" value="Glyas_Bleomycin-R_OHBP_Dase"/>
</dbReference>
<proteinExistence type="predicted"/>
<dbReference type="OrthoDB" id="4552740at2"/>
<dbReference type="Proteomes" id="UP000179627">
    <property type="component" value="Unassembled WGS sequence"/>
</dbReference>
<gene>
    <name evidence="2" type="ORF">CC117_24710</name>
</gene>
<dbReference type="SUPFAM" id="SSF54593">
    <property type="entry name" value="Glyoxalase/Bleomycin resistance protein/Dihydroxybiphenyl dioxygenase"/>
    <property type="match status" value="1"/>
</dbReference>
<organism evidence="2 3">
    <name type="scientific">Parafrankia colletiae</name>
    <dbReference type="NCBI Taxonomy" id="573497"/>
    <lineage>
        <taxon>Bacteria</taxon>
        <taxon>Bacillati</taxon>
        <taxon>Actinomycetota</taxon>
        <taxon>Actinomycetes</taxon>
        <taxon>Frankiales</taxon>
        <taxon>Frankiaceae</taxon>
        <taxon>Parafrankia</taxon>
    </lineage>
</organism>
<evidence type="ECO:0000313" key="2">
    <source>
        <dbReference type="EMBL" id="OHV32560.1"/>
    </source>
</evidence>
<dbReference type="RefSeq" id="WP_071087853.1">
    <property type="nucleotide sequence ID" value="NZ_MBLM01000138.1"/>
</dbReference>
<feature type="unsure residue" description="D or N" evidence="2">
    <location>
        <position position="26"/>
    </location>
</feature>
<dbReference type="InterPro" id="IPR037523">
    <property type="entry name" value="VOC_core"/>
</dbReference>
<protein>
    <submittedName>
        <fullName evidence="2">Glyoxalase</fullName>
    </submittedName>
</protein>
<accession>A0A1S1QEZ5</accession>